<feature type="domain" description="Metallo-beta-lactamase" evidence="2">
    <location>
        <begin position="149"/>
        <end position="350"/>
    </location>
</feature>
<proteinExistence type="predicted"/>
<dbReference type="GO" id="GO:0005737">
    <property type="term" value="C:cytoplasm"/>
    <property type="evidence" value="ECO:0007669"/>
    <property type="project" value="TreeGrafter"/>
</dbReference>
<dbReference type="PANTHER" id="PTHR15032">
    <property type="entry name" value="N-ACYL-PHOSPHATIDYLETHANOLAMINE-HYDROLYZING PHOSPHOLIPASE D"/>
    <property type="match status" value="1"/>
</dbReference>
<keyword evidence="4" id="KW-1185">Reference proteome</keyword>
<keyword evidence="3" id="KW-0378">Hydrolase</keyword>
<gene>
    <name evidence="3" type="ORF">AOE01nite_22870</name>
</gene>
<evidence type="ECO:0000313" key="3">
    <source>
        <dbReference type="EMBL" id="GEN64063.1"/>
    </source>
</evidence>
<accession>A0A511XM83</accession>
<reference evidence="3 4" key="1">
    <citation type="submission" date="2019-07" db="EMBL/GenBank/DDBJ databases">
        <title>Whole genome shotgun sequence of Acetobacter oeni NBRC 105207.</title>
        <authorList>
            <person name="Hosoyama A."/>
            <person name="Uohara A."/>
            <person name="Ohji S."/>
            <person name="Ichikawa N."/>
        </authorList>
    </citation>
    <scope>NUCLEOTIDE SEQUENCE [LARGE SCALE GENOMIC DNA]</scope>
    <source>
        <strain evidence="3 4">NBRC 105207</strain>
    </source>
</reference>
<comment type="caution">
    <text evidence="3">The sequence shown here is derived from an EMBL/GenBank/DDBJ whole genome shotgun (WGS) entry which is preliminary data.</text>
</comment>
<protein>
    <submittedName>
        <fullName evidence="3">MBL fold metallo-hydrolase</fullName>
    </submittedName>
</protein>
<evidence type="ECO:0000256" key="1">
    <source>
        <dbReference type="SAM" id="MobiDB-lite"/>
    </source>
</evidence>
<dbReference type="Pfam" id="PF12706">
    <property type="entry name" value="Lactamase_B_2"/>
    <property type="match status" value="1"/>
</dbReference>
<dbReference type="PANTHER" id="PTHR15032:SF4">
    <property type="entry name" value="N-ACYL-PHOSPHATIDYLETHANOLAMINE-HYDROLYZING PHOSPHOLIPASE D"/>
    <property type="match status" value="1"/>
</dbReference>
<evidence type="ECO:0000259" key="2">
    <source>
        <dbReference type="Pfam" id="PF12706"/>
    </source>
</evidence>
<dbReference type="InterPro" id="IPR036866">
    <property type="entry name" value="RibonucZ/Hydroxyglut_hydro"/>
</dbReference>
<organism evidence="3 4">
    <name type="scientific">Acetobacter oeni</name>
    <dbReference type="NCBI Taxonomy" id="304077"/>
    <lineage>
        <taxon>Bacteria</taxon>
        <taxon>Pseudomonadati</taxon>
        <taxon>Pseudomonadota</taxon>
        <taxon>Alphaproteobacteria</taxon>
        <taxon>Acetobacterales</taxon>
        <taxon>Acetobacteraceae</taxon>
        <taxon>Acetobacter</taxon>
    </lineage>
</organism>
<dbReference type="Proteomes" id="UP000321746">
    <property type="component" value="Unassembled WGS sequence"/>
</dbReference>
<dbReference type="InterPro" id="IPR001279">
    <property type="entry name" value="Metallo-B-lactamas"/>
</dbReference>
<sequence length="395" mass="43870">MLFNKQDRQDNALFAGSQDNTLKTPREINHRSLRFMPLAFPVSDHCDGEHFANPPLPSTWQPALRPPAWPDEPAAGSTPAPRRKRGIRPVMMLRWMISMAREQRKQIIDPTPAGDPHAPLDPGTVSVTMIGHCTFLLRLRQTDGSVLTILTDPIFSERCSPFSFFGPKRLRAPGRLWKDLPKVDLLLISHCHYDHLDLPSLRAIARRDNPVVVTPLNNADILRKAGLTRVAEADWWQPTRMGNTEIICTPARHFAQRTPWDASKRLWGGFMIRVPQPGNAPPLSVFFAGDSAHGPHWQTIHDRLGPPDLAMLPIGAYAPRSFLKAVHADPVEAVAAFQALNARRALPMHYGVFPLSGEPPGEPERCLAETAAWAGLAPDAFAPMAFGETRNIVFG</sequence>
<evidence type="ECO:0000313" key="4">
    <source>
        <dbReference type="Proteomes" id="UP000321746"/>
    </source>
</evidence>
<feature type="region of interest" description="Disordered" evidence="1">
    <location>
        <begin position="52"/>
        <end position="83"/>
    </location>
</feature>
<dbReference type="EMBL" id="BJYG01000032">
    <property type="protein sequence ID" value="GEN64063.1"/>
    <property type="molecule type" value="Genomic_DNA"/>
</dbReference>
<dbReference type="GO" id="GO:0016787">
    <property type="term" value="F:hydrolase activity"/>
    <property type="evidence" value="ECO:0007669"/>
    <property type="project" value="UniProtKB-KW"/>
</dbReference>
<dbReference type="AlphaFoldDB" id="A0A511XM83"/>
<name>A0A511XM83_9PROT</name>
<dbReference type="SUPFAM" id="SSF56281">
    <property type="entry name" value="Metallo-hydrolase/oxidoreductase"/>
    <property type="match status" value="1"/>
</dbReference>
<dbReference type="Gene3D" id="3.60.15.10">
    <property type="entry name" value="Ribonuclease Z/Hydroxyacylglutathione hydrolase-like"/>
    <property type="match status" value="1"/>
</dbReference>